<dbReference type="eggNOG" id="COG0464">
    <property type="taxonomic scope" value="Bacteria"/>
</dbReference>
<organism evidence="2 3">
    <name type="scientific">Denitrovibrio acetiphilus (strain DSM 12809 / NBRC 114555 / N2460)</name>
    <dbReference type="NCBI Taxonomy" id="522772"/>
    <lineage>
        <taxon>Bacteria</taxon>
        <taxon>Pseudomonadati</taxon>
        <taxon>Deferribacterota</taxon>
        <taxon>Deferribacteres</taxon>
        <taxon>Deferribacterales</taxon>
        <taxon>Geovibrionaceae</taxon>
        <taxon>Denitrovibrio</taxon>
    </lineage>
</organism>
<dbReference type="HOGENOM" id="CLU_000688_25_0_0"/>
<accession>D4H4Q1</accession>
<evidence type="ECO:0000313" key="3">
    <source>
        <dbReference type="Proteomes" id="UP000002012"/>
    </source>
</evidence>
<dbReference type="Gene3D" id="3.40.50.300">
    <property type="entry name" value="P-loop containing nucleotide triphosphate hydrolases"/>
    <property type="match status" value="1"/>
</dbReference>
<dbReference type="Pfam" id="PF00004">
    <property type="entry name" value="AAA"/>
    <property type="match status" value="1"/>
</dbReference>
<dbReference type="SMART" id="SM00382">
    <property type="entry name" value="AAA"/>
    <property type="match status" value="1"/>
</dbReference>
<dbReference type="PANTHER" id="PTHR23077:SF198">
    <property type="entry name" value="ATP-DEPENDENT ZINC METALLOPROTEASE FTSH"/>
    <property type="match status" value="1"/>
</dbReference>
<dbReference type="InterPro" id="IPR050168">
    <property type="entry name" value="AAA_ATPase_domain"/>
</dbReference>
<feature type="domain" description="AAA+ ATPase" evidence="1">
    <location>
        <begin position="112"/>
        <end position="244"/>
    </location>
</feature>
<evidence type="ECO:0000259" key="1">
    <source>
        <dbReference type="SMART" id="SM00382"/>
    </source>
</evidence>
<dbReference type="InterPro" id="IPR027417">
    <property type="entry name" value="P-loop_NTPase"/>
</dbReference>
<dbReference type="AlphaFoldDB" id="D4H4Q1"/>
<keyword evidence="3" id="KW-1185">Reference proteome</keyword>
<dbReference type="KEGG" id="dap:Dacet_0657"/>
<reference evidence="2 3" key="1">
    <citation type="journal article" date="2010" name="Stand. Genomic Sci.">
        <title>Complete genome sequence of Denitrovibrio acetiphilus type strain (N2460).</title>
        <authorList>
            <person name="Kiss H."/>
            <person name="Lang E."/>
            <person name="Lapidus A."/>
            <person name="Copeland A."/>
            <person name="Nolan M."/>
            <person name="Glavina Del Rio T."/>
            <person name="Chen F."/>
            <person name="Lucas S."/>
            <person name="Tice H."/>
            <person name="Cheng J.F."/>
            <person name="Han C."/>
            <person name="Goodwin L."/>
            <person name="Pitluck S."/>
            <person name="Liolios K."/>
            <person name="Pati A."/>
            <person name="Ivanova N."/>
            <person name="Mavromatis K."/>
            <person name="Chen A."/>
            <person name="Palaniappan K."/>
            <person name="Land M."/>
            <person name="Hauser L."/>
            <person name="Chang Y.J."/>
            <person name="Jeffries C.D."/>
            <person name="Detter J.C."/>
            <person name="Brettin T."/>
            <person name="Spring S."/>
            <person name="Rohde M."/>
            <person name="Goker M."/>
            <person name="Woyke T."/>
            <person name="Bristow J."/>
            <person name="Eisen J.A."/>
            <person name="Markowitz V."/>
            <person name="Hugenholtz P."/>
            <person name="Kyrpides N.C."/>
            <person name="Klenk H.P."/>
        </authorList>
    </citation>
    <scope>NUCLEOTIDE SEQUENCE [LARGE SCALE GENOMIC DNA]</scope>
    <source>
        <strain evidence="3">DSM 12809 / NBRC 114555 / N2460</strain>
    </source>
</reference>
<dbReference type="GO" id="GO:0005524">
    <property type="term" value="F:ATP binding"/>
    <property type="evidence" value="ECO:0007669"/>
    <property type="project" value="InterPro"/>
</dbReference>
<sequence>MATSEQIKALLRSHFENDKDRFSSIALQMAAHEARLGHTALARDIKNLVDKSKKTKVTQFPKSKEMGDFFVAFNPDEKLADMVASDVLKERIVRILKEYRAKETIQKHGLTHRRKILLSGPPGTGKTMTAKIIANDLGLPLYVIQMDKLMTKYMGETSAKLRLVFEFIQSDHGVFLFDEFDAIGADRGMDNDVGEMRRVLNSFLQFIENDTSDNIVIAATNNINLLDGALFRRFDDVVDYSLPSVDEICKLINNNVGSFGRDFSSDRIANEANGLSHAEIVKACHDSAKEAILLRLNIISEESILNAISERQGAYKNKKG</sequence>
<dbReference type="InterPro" id="IPR003593">
    <property type="entry name" value="AAA+_ATPase"/>
</dbReference>
<dbReference type="OrthoDB" id="7438987at2"/>
<protein>
    <submittedName>
        <fullName evidence="2">AAA ATPase central domain protein</fullName>
    </submittedName>
</protein>
<dbReference type="PANTHER" id="PTHR23077">
    <property type="entry name" value="AAA-FAMILY ATPASE"/>
    <property type="match status" value="1"/>
</dbReference>
<name>D4H4Q1_DENA2</name>
<dbReference type="SUPFAM" id="SSF52540">
    <property type="entry name" value="P-loop containing nucleoside triphosphate hydrolases"/>
    <property type="match status" value="1"/>
</dbReference>
<dbReference type="RefSeq" id="WP_013009989.1">
    <property type="nucleotide sequence ID" value="NC_013943.1"/>
</dbReference>
<dbReference type="InParanoid" id="D4H4Q1"/>
<dbReference type="EMBL" id="CP001968">
    <property type="protein sequence ID" value="ADD67445.1"/>
    <property type="molecule type" value="Genomic_DNA"/>
</dbReference>
<dbReference type="Proteomes" id="UP000002012">
    <property type="component" value="Chromosome"/>
</dbReference>
<dbReference type="InterPro" id="IPR003959">
    <property type="entry name" value="ATPase_AAA_core"/>
</dbReference>
<dbReference type="STRING" id="522772.Dacet_0657"/>
<proteinExistence type="predicted"/>
<dbReference type="PaxDb" id="522772-Dacet_0657"/>
<dbReference type="CDD" id="cd19481">
    <property type="entry name" value="RecA-like_protease"/>
    <property type="match status" value="1"/>
</dbReference>
<gene>
    <name evidence="2" type="ordered locus">Dacet_0657</name>
</gene>
<evidence type="ECO:0000313" key="2">
    <source>
        <dbReference type="EMBL" id="ADD67445.1"/>
    </source>
</evidence>
<dbReference type="GO" id="GO:0016887">
    <property type="term" value="F:ATP hydrolysis activity"/>
    <property type="evidence" value="ECO:0007669"/>
    <property type="project" value="InterPro"/>
</dbReference>